<evidence type="ECO:0000313" key="2">
    <source>
        <dbReference type="Proteomes" id="UP000485058"/>
    </source>
</evidence>
<keyword evidence="2" id="KW-1185">Reference proteome</keyword>
<evidence type="ECO:0000313" key="1">
    <source>
        <dbReference type="EMBL" id="GFH10009.1"/>
    </source>
</evidence>
<protein>
    <submittedName>
        <fullName evidence="1">Uncharacterized protein</fullName>
    </submittedName>
</protein>
<feature type="non-terminal residue" evidence="1">
    <location>
        <position position="56"/>
    </location>
</feature>
<organism evidence="1 2">
    <name type="scientific">Haematococcus lacustris</name>
    <name type="common">Green alga</name>
    <name type="synonym">Haematococcus pluvialis</name>
    <dbReference type="NCBI Taxonomy" id="44745"/>
    <lineage>
        <taxon>Eukaryota</taxon>
        <taxon>Viridiplantae</taxon>
        <taxon>Chlorophyta</taxon>
        <taxon>core chlorophytes</taxon>
        <taxon>Chlorophyceae</taxon>
        <taxon>CS clade</taxon>
        <taxon>Chlamydomonadales</taxon>
        <taxon>Haematococcaceae</taxon>
        <taxon>Haematococcus</taxon>
    </lineage>
</organism>
<feature type="non-terminal residue" evidence="1">
    <location>
        <position position="1"/>
    </location>
</feature>
<reference evidence="1 2" key="1">
    <citation type="submission" date="2020-02" db="EMBL/GenBank/DDBJ databases">
        <title>Draft genome sequence of Haematococcus lacustris strain NIES-144.</title>
        <authorList>
            <person name="Morimoto D."/>
            <person name="Nakagawa S."/>
            <person name="Yoshida T."/>
            <person name="Sawayama S."/>
        </authorList>
    </citation>
    <scope>NUCLEOTIDE SEQUENCE [LARGE SCALE GENOMIC DNA]</scope>
    <source>
        <strain evidence="1 2">NIES-144</strain>
    </source>
</reference>
<dbReference type="AlphaFoldDB" id="A0A699YUA7"/>
<accession>A0A699YUA7</accession>
<proteinExistence type="predicted"/>
<sequence>LTGPTHLTPRCWTLWGRSFSVLSTTREGPRLSTSGCSWRRRWHPCRRSVARATPWW</sequence>
<comment type="caution">
    <text evidence="1">The sequence shown here is derived from an EMBL/GenBank/DDBJ whole genome shotgun (WGS) entry which is preliminary data.</text>
</comment>
<dbReference type="EMBL" id="BLLF01000280">
    <property type="protein sequence ID" value="GFH10009.1"/>
    <property type="molecule type" value="Genomic_DNA"/>
</dbReference>
<gene>
    <name evidence="1" type="ORF">HaLaN_05251</name>
</gene>
<name>A0A699YUA7_HAELA</name>
<dbReference type="Proteomes" id="UP000485058">
    <property type="component" value="Unassembled WGS sequence"/>
</dbReference>